<dbReference type="Pfam" id="PF00512">
    <property type="entry name" value="HisKA"/>
    <property type="match status" value="1"/>
</dbReference>
<dbReference type="GO" id="GO:0000155">
    <property type="term" value="F:phosphorelay sensor kinase activity"/>
    <property type="evidence" value="ECO:0007669"/>
    <property type="project" value="InterPro"/>
</dbReference>
<dbReference type="InterPro" id="IPR036890">
    <property type="entry name" value="HATPase_C_sf"/>
</dbReference>
<dbReference type="PRINTS" id="PR00344">
    <property type="entry name" value="BCTRLSENSOR"/>
</dbReference>
<dbReference type="GO" id="GO:0016036">
    <property type="term" value="P:cellular response to phosphate starvation"/>
    <property type="evidence" value="ECO:0007669"/>
    <property type="project" value="TreeGrafter"/>
</dbReference>
<proteinExistence type="predicted"/>
<dbReference type="STRING" id="168384.SAMN05660368_01078"/>
<keyword evidence="4" id="KW-0597">Phosphoprotein</keyword>
<dbReference type="GO" id="GO:0004721">
    <property type="term" value="F:phosphoprotein phosphatase activity"/>
    <property type="evidence" value="ECO:0007669"/>
    <property type="project" value="TreeGrafter"/>
</dbReference>
<dbReference type="PANTHER" id="PTHR45453:SF1">
    <property type="entry name" value="PHOSPHATE REGULON SENSOR PROTEIN PHOR"/>
    <property type="match status" value="1"/>
</dbReference>
<evidence type="ECO:0000313" key="10">
    <source>
        <dbReference type="EMBL" id="EET61107.1"/>
    </source>
</evidence>
<comment type="subcellular location">
    <subcellularLocation>
        <location evidence="2">Membrane</location>
    </subcellularLocation>
</comment>
<dbReference type="EMBL" id="ACCL02000007">
    <property type="protein sequence ID" value="EET61107.1"/>
    <property type="molecule type" value="Genomic_DNA"/>
</dbReference>
<keyword evidence="6 10" id="KW-0418">Kinase</keyword>
<dbReference type="eggNOG" id="COG5002">
    <property type="taxonomic scope" value="Bacteria"/>
</dbReference>
<keyword evidence="7" id="KW-0902">Two-component regulatory system</keyword>
<dbReference type="SUPFAM" id="SSF55874">
    <property type="entry name" value="ATPase domain of HSP90 chaperone/DNA topoisomerase II/histidine kinase"/>
    <property type="match status" value="1"/>
</dbReference>
<protein>
    <recommendedName>
        <fullName evidence="3">histidine kinase</fullName>
        <ecNumber evidence="3">2.7.13.3</ecNumber>
    </recommendedName>
</protein>
<keyword evidence="5" id="KW-0808">Transferase</keyword>
<dbReference type="Proteomes" id="UP000005561">
    <property type="component" value="Unassembled WGS sequence"/>
</dbReference>
<evidence type="ECO:0000256" key="4">
    <source>
        <dbReference type="ARBA" id="ARBA00022553"/>
    </source>
</evidence>
<dbReference type="Pfam" id="PF02518">
    <property type="entry name" value="HATPase_c"/>
    <property type="match status" value="1"/>
</dbReference>
<dbReference type="CDD" id="cd00075">
    <property type="entry name" value="HATPase"/>
    <property type="match status" value="1"/>
</dbReference>
<dbReference type="PROSITE" id="PS50109">
    <property type="entry name" value="HIS_KIN"/>
    <property type="match status" value="1"/>
</dbReference>
<keyword evidence="8" id="KW-0472">Membrane</keyword>
<evidence type="ECO:0000256" key="5">
    <source>
        <dbReference type="ARBA" id="ARBA00022679"/>
    </source>
</evidence>
<dbReference type="SMART" id="SM00388">
    <property type="entry name" value="HisKA"/>
    <property type="match status" value="1"/>
</dbReference>
<dbReference type="InterPro" id="IPR003594">
    <property type="entry name" value="HATPase_dom"/>
</dbReference>
<dbReference type="Gene3D" id="3.30.565.10">
    <property type="entry name" value="Histidine kinase-like ATPase, C-terminal domain"/>
    <property type="match status" value="1"/>
</dbReference>
<feature type="transmembrane region" description="Helical" evidence="8">
    <location>
        <begin position="154"/>
        <end position="176"/>
    </location>
</feature>
<keyword evidence="8" id="KW-1133">Transmembrane helix</keyword>
<dbReference type="InterPro" id="IPR036097">
    <property type="entry name" value="HisK_dim/P_sf"/>
</dbReference>
<reference evidence="10" key="1">
    <citation type="submission" date="2009-07" db="EMBL/GenBank/DDBJ databases">
        <authorList>
            <person name="Weinstock G."/>
            <person name="Sodergren E."/>
            <person name="Clifton S."/>
            <person name="Fulton L."/>
            <person name="Fulton B."/>
            <person name="Courtney L."/>
            <person name="Fronick C."/>
            <person name="Harrison M."/>
            <person name="Strong C."/>
            <person name="Farmer C."/>
            <person name="Delahaunty K."/>
            <person name="Markovic C."/>
            <person name="Hall O."/>
            <person name="Minx P."/>
            <person name="Tomlinson C."/>
            <person name="Mitreva M."/>
            <person name="Nelson J."/>
            <person name="Hou S."/>
            <person name="Wollam A."/>
            <person name="Pepin K.H."/>
            <person name="Johnson M."/>
            <person name="Bhonagiri V."/>
            <person name="Nash W.E."/>
            <person name="Warren W."/>
            <person name="Chinwalla A."/>
            <person name="Mardis E.R."/>
            <person name="Wilson R.K."/>
        </authorList>
    </citation>
    <scope>NUCLEOTIDE SEQUENCE [LARGE SCALE GENOMIC DNA]</scope>
    <source>
        <strain evidence="10">DSM 14469</strain>
    </source>
</reference>
<gene>
    <name evidence="10" type="ORF">BRYFOR_06751</name>
</gene>
<comment type="caution">
    <text evidence="10">The sequence shown here is derived from an EMBL/GenBank/DDBJ whole genome shotgun (WGS) entry which is preliminary data.</text>
</comment>
<sequence>MRNSEEQKLRKNPAFLLLISALLVILLYAFLAYPIYTRMKMQVLKRAYKEVSAMNLAVMDEEETEILQSFYADKLEFLITDEDFALVYTNKSQPPEQQIERYVKSHIEEYGPEPALSVREYGSFCVIRLRALLESQGKQYYVFIRCEIHQAHEIIGYTTGYLILAVLLLAGVWYLFLEKRGRRLAFADAGETPQNAAGEQDGNNAGVQHSIDEAEKEFVANISHELKTPLAVISGQVEMLQYMGSEIDRDYYFSSIREEIDKMTELVGNLLDITIMDHHMEKMEMSEVNLSDMMEYMVLKYDALFKKNRIKLQSSLEKDCIVRANRMYLEQAVNNYMMNAFQHTAQGKCMRIRLLRRDDAARIEIYNEGPQIPPEDLQRIWQSFYKSGRENPEKNNGLSNAGLGLYMVKKIVEQHGGRCGAENCEKGVLFWMEL</sequence>
<evidence type="ECO:0000256" key="8">
    <source>
        <dbReference type="SAM" id="Phobius"/>
    </source>
</evidence>
<keyword evidence="11" id="KW-1185">Reference proteome</keyword>
<evidence type="ECO:0000256" key="3">
    <source>
        <dbReference type="ARBA" id="ARBA00012438"/>
    </source>
</evidence>
<dbReference type="InterPro" id="IPR003661">
    <property type="entry name" value="HisK_dim/P_dom"/>
</dbReference>
<comment type="catalytic activity">
    <reaction evidence="1">
        <text>ATP + protein L-histidine = ADP + protein N-phospho-L-histidine.</text>
        <dbReference type="EC" id="2.7.13.3"/>
    </reaction>
</comment>
<dbReference type="Gene3D" id="1.10.287.130">
    <property type="match status" value="1"/>
</dbReference>
<dbReference type="InterPro" id="IPR050351">
    <property type="entry name" value="BphY/WalK/GraS-like"/>
</dbReference>
<dbReference type="InterPro" id="IPR005467">
    <property type="entry name" value="His_kinase_dom"/>
</dbReference>
<evidence type="ECO:0000256" key="1">
    <source>
        <dbReference type="ARBA" id="ARBA00000085"/>
    </source>
</evidence>
<name>C6LDQ3_9FIRM</name>
<dbReference type="PANTHER" id="PTHR45453">
    <property type="entry name" value="PHOSPHATE REGULON SENSOR PROTEIN PHOR"/>
    <property type="match status" value="1"/>
</dbReference>
<dbReference type="CDD" id="cd00082">
    <property type="entry name" value="HisKA"/>
    <property type="match status" value="1"/>
</dbReference>
<feature type="transmembrane region" description="Helical" evidence="8">
    <location>
        <begin position="14"/>
        <end position="36"/>
    </location>
</feature>
<dbReference type="EC" id="2.7.13.3" evidence="3"/>
<dbReference type="AlphaFoldDB" id="C6LDQ3"/>
<organism evidence="10 11">
    <name type="scientific">Marvinbryantia formatexigens DSM 14469</name>
    <dbReference type="NCBI Taxonomy" id="478749"/>
    <lineage>
        <taxon>Bacteria</taxon>
        <taxon>Bacillati</taxon>
        <taxon>Bacillota</taxon>
        <taxon>Clostridia</taxon>
        <taxon>Lachnospirales</taxon>
        <taxon>Lachnospiraceae</taxon>
        <taxon>Marvinbryantia</taxon>
    </lineage>
</organism>
<dbReference type="InterPro" id="IPR004358">
    <property type="entry name" value="Sig_transdc_His_kin-like_C"/>
</dbReference>
<evidence type="ECO:0000259" key="9">
    <source>
        <dbReference type="PROSITE" id="PS50109"/>
    </source>
</evidence>
<evidence type="ECO:0000256" key="2">
    <source>
        <dbReference type="ARBA" id="ARBA00004370"/>
    </source>
</evidence>
<keyword evidence="8" id="KW-0812">Transmembrane</keyword>
<dbReference type="SMART" id="SM00387">
    <property type="entry name" value="HATPase_c"/>
    <property type="match status" value="1"/>
</dbReference>
<dbReference type="FunFam" id="1.10.287.130:FF:000001">
    <property type="entry name" value="Two-component sensor histidine kinase"/>
    <property type="match status" value="1"/>
</dbReference>
<evidence type="ECO:0000313" key="11">
    <source>
        <dbReference type="Proteomes" id="UP000005561"/>
    </source>
</evidence>
<dbReference type="SUPFAM" id="SSF47384">
    <property type="entry name" value="Homodimeric domain of signal transducing histidine kinase"/>
    <property type="match status" value="1"/>
</dbReference>
<feature type="domain" description="Histidine kinase" evidence="9">
    <location>
        <begin position="221"/>
        <end position="434"/>
    </location>
</feature>
<evidence type="ECO:0000256" key="6">
    <source>
        <dbReference type="ARBA" id="ARBA00022777"/>
    </source>
</evidence>
<dbReference type="GO" id="GO:0005886">
    <property type="term" value="C:plasma membrane"/>
    <property type="evidence" value="ECO:0007669"/>
    <property type="project" value="TreeGrafter"/>
</dbReference>
<accession>C6LDQ3</accession>
<evidence type="ECO:0000256" key="7">
    <source>
        <dbReference type="ARBA" id="ARBA00023012"/>
    </source>
</evidence>
<dbReference type="RefSeq" id="WP_006861545.1">
    <property type="nucleotide sequence ID" value="NZ_ACCL02000007.1"/>
</dbReference>